<evidence type="ECO:0000313" key="1">
    <source>
        <dbReference type="EMBL" id="VBA46697.1"/>
    </source>
</evidence>
<dbReference type="AlphaFoldDB" id="A0A498QJ70"/>
<organism evidence="1 2">
    <name type="scientific">Mycobacterium pseudokansasii</name>
    <dbReference type="NCBI Taxonomy" id="2341080"/>
    <lineage>
        <taxon>Bacteria</taxon>
        <taxon>Bacillati</taxon>
        <taxon>Actinomycetota</taxon>
        <taxon>Actinomycetes</taxon>
        <taxon>Mycobacteriales</taxon>
        <taxon>Mycobacteriaceae</taxon>
        <taxon>Mycobacterium</taxon>
    </lineage>
</organism>
<name>A0A498QJ70_9MYCO</name>
<proteinExistence type="predicted"/>
<sequence length="119" mass="12449">MVVRRILLFAGAVALLVGVVGLLAPVSVSPGLHTVGCGSALAPDLSAARARDDRTPANVPIDGKVVADINYTRLCQLEIEDRRIWTISLAAPGALAVIVALALAAWFKRAPPPMTRSTL</sequence>
<gene>
    <name evidence="1" type="ORF">LAUMK142_00436</name>
</gene>
<evidence type="ECO:0000313" key="2">
    <source>
        <dbReference type="Proteomes" id="UP000268285"/>
    </source>
</evidence>
<keyword evidence="2" id="KW-1185">Reference proteome</keyword>
<dbReference type="OrthoDB" id="4751667at2"/>
<dbReference type="Proteomes" id="UP000268285">
    <property type="component" value="Unassembled WGS sequence"/>
</dbReference>
<protein>
    <submittedName>
        <fullName evidence="1">Uncharacterized protein</fullName>
    </submittedName>
</protein>
<accession>A0A498QJ70</accession>
<dbReference type="EMBL" id="UPHU01000001">
    <property type="protein sequence ID" value="VBA46697.1"/>
    <property type="molecule type" value="Genomic_DNA"/>
</dbReference>
<reference evidence="1 2" key="1">
    <citation type="submission" date="2018-09" db="EMBL/GenBank/DDBJ databases">
        <authorList>
            <person name="Tagini F."/>
        </authorList>
    </citation>
    <scope>NUCLEOTIDE SEQUENCE [LARGE SCALE GENOMIC DNA]</scope>
    <source>
        <strain evidence="1 2">MK142</strain>
    </source>
</reference>
<dbReference type="RefSeq" id="WP_051490237.1">
    <property type="nucleotide sequence ID" value="NZ_UPHN01000014.1"/>
</dbReference>